<gene>
    <name evidence="2" type="ORF">OIE64_01660</name>
</gene>
<reference evidence="2 3" key="1">
    <citation type="submission" date="2022-10" db="EMBL/GenBank/DDBJ databases">
        <title>The complete genomes of actinobacterial strains from the NBC collection.</title>
        <authorList>
            <person name="Joergensen T.S."/>
            <person name="Alvarez Arevalo M."/>
            <person name="Sterndorff E.B."/>
            <person name="Faurdal D."/>
            <person name="Vuksanovic O."/>
            <person name="Mourched A.-S."/>
            <person name="Charusanti P."/>
            <person name="Shaw S."/>
            <person name="Blin K."/>
            <person name="Weber T."/>
        </authorList>
    </citation>
    <scope>NUCLEOTIDE SEQUENCE [LARGE SCALE GENOMIC DNA]</scope>
    <source>
        <strain evidence="2 3">NBC 01769</strain>
    </source>
</reference>
<evidence type="ECO:0000313" key="2">
    <source>
        <dbReference type="EMBL" id="WSC18135.1"/>
    </source>
</evidence>
<accession>A0ABZ1GEA8</accession>
<organism evidence="2 3">
    <name type="scientific">Streptomyces brevispora</name>
    <dbReference type="NCBI Taxonomy" id="887462"/>
    <lineage>
        <taxon>Bacteria</taxon>
        <taxon>Bacillati</taxon>
        <taxon>Actinomycetota</taxon>
        <taxon>Actinomycetes</taxon>
        <taxon>Kitasatosporales</taxon>
        <taxon>Streptomycetaceae</taxon>
        <taxon>Streptomyces</taxon>
    </lineage>
</organism>
<evidence type="ECO:0008006" key="4">
    <source>
        <dbReference type="Google" id="ProtNLM"/>
    </source>
</evidence>
<dbReference type="Proteomes" id="UP001330827">
    <property type="component" value="Chromosome"/>
</dbReference>
<evidence type="ECO:0000256" key="1">
    <source>
        <dbReference type="SAM" id="MobiDB-lite"/>
    </source>
</evidence>
<sequence length="72" mass="7455">MRDPGGRVARDDDDEVPTALREIAATSTSALPSSVSLTEPAVSMTTETRGGGATAAVQPGETVYVRLEPELP</sequence>
<protein>
    <recommendedName>
        <fullName evidence="4">PASTA domain-containing protein</fullName>
    </recommendedName>
</protein>
<feature type="region of interest" description="Disordered" evidence="1">
    <location>
        <begin position="46"/>
        <end position="72"/>
    </location>
</feature>
<dbReference type="EMBL" id="CP109114">
    <property type="protein sequence ID" value="WSC18135.1"/>
    <property type="molecule type" value="Genomic_DNA"/>
</dbReference>
<name>A0ABZ1GEA8_9ACTN</name>
<proteinExistence type="predicted"/>
<evidence type="ECO:0000313" key="3">
    <source>
        <dbReference type="Proteomes" id="UP001330827"/>
    </source>
</evidence>
<dbReference type="RefSeq" id="WP_326597634.1">
    <property type="nucleotide sequence ID" value="NZ_CP109114.1"/>
</dbReference>
<keyword evidence="3" id="KW-1185">Reference proteome</keyword>